<dbReference type="RefSeq" id="WP_075030852.1">
    <property type="nucleotide sequence ID" value="NZ_FONR01000014.1"/>
</dbReference>
<protein>
    <recommendedName>
        <fullName evidence="3">ATP synthase E subunit</fullName>
    </recommendedName>
</protein>
<gene>
    <name evidence="1" type="ORF">SAMN02787118_114229</name>
</gene>
<name>A0A1I2N6B1_9ACTN</name>
<proteinExistence type="predicted"/>
<evidence type="ECO:0000313" key="2">
    <source>
        <dbReference type="Proteomes" id="UP000181942"/>
    </source>
</evidence>
<dbReference type="OrthoDB" id="4336049at2"/>
<sequence>MRPPAHAAASALEPVRERLLRSARADAEELLARTDRETEALLEGARARAASILDDARRQGEADAAQDRAAVLTRVRRTIRARELDVRRQAYEELRRSTAERAGELRHRPDYPAMRDRLARRARQLLGPDCEVAEDPFGGIVARAPGRRTDSTLDALAARALDRLGAQTETLWAP</sequence>
<organism evidence="1 2">
    <name type="scientific">Streptomyces mirabilis</name>
    <dbReference type="NCBI Taxonomy" id="68239"/>
    <lineage>
        <taxon>Bacteria</taxon>
        <taxon>Bacillati</taxon>
        <taxon>Actinomycetota</taxon>
        <taxon>Actinomycetes</taxon>
        <taxon>Kitasatosporales</taxon>
        <taxon>Streptomycetaceae</taxon>
        <taxon>Streptomyces</taxon>
    </lineage>
</organism>
<reference evidence="1 2" key="1">
    <citation type="submission" date="2016-10" db="EMBL/GenBank/DDBJ databases">
        <authorList>
            <person name="de Groot N.N."/>
        </authorList>
    </citation>
    <scope>NUCLEOTIDE SEQUENCE [LARGE SCALE GENOMIC DNA]</scope>
    <source>
        <strain evidence="1 2">OK461</strain>
    </source>
</reference>
<dbReference type="Proteomes" id="UP000181942">
    <property type="component" value="Unassembled WGS sequence"/>
</dbReference>
<evidence type="ECO:0008006" key="3">
    <source>
        <dbReference type="Google" id="ProtNLM"/>
    </source>
</evidence>
<accession>A0A1I2N6B1</accession>
<dbReference type="AlphaFoldDB" id="A0A1I2N6B1"/>
<evidence type="ECO:0000313" key="1">
    <source>
        <dbReference type="EMBL" id="SFF99384.1"/>
    </source>
</evidence>
<dbReference type="EMBL" id="FONR01000014">
    <property type="protein sequence ID" value="SFF99384.1"/>
    <property type="molecule type" value="Genomic_DNA"/>
</dbReference>